<evidence type="ECO:0000313" key="1">
    <source>
        <dbReference type="EMBL" id="KKM96953.1"/>
    </source>
</evidence>
<gene>
    <name evidence="1" type="ORF">LCGC14_1172990</name>
</gene>
<proteinExistence type="predicted"/>
<protein>
    <submittedName>
        <fullName evidence="1">Uncharacterized protein</fullName>
    </submittedName>
</protein>
<dbReference type="InterPro" id="IPR029044">
    <property type="entry name" value="Nucleotide-diphossugar_trans"/>
</dbReference>
<dbReference type="AlphaFoldDB" id="A0A0F9LU82"/>
<dbReference type="EMBL" id="LAZR01005812">
    <property type="protein sequence ID" value="KKM96953.1"/>
    <property type="molecule type" value="Genomic_DNA"/>
</dbReference>
<sequence length="277" mass="31482">MIYMGNAVGRAVEPMHMKAMAPLLRDPKYAYFPQIGDALMERVRGMSATYFLRHTDADIHLSLDSDIIDFKKEAIDLMCEQAEEFGIVGAVYICRSTARTFPASYFKEDQCIEFAHDTTPVPIRWIATGCVAVARRVFQAMVDTGMPLLHEEEDKRAFYDFYETMHYDLGKGNGGLIKLSEDYSFSERAMKLGFQSYINPAIRVGHVGPYVHRIEDMAQTILAPQPLSLTHVGKFWHIACEGIEETPEAMGRLKGDKPPREIQERFEKLKKETADVD</sequence>
<dbReference type="Gene3D" id="3.90.550.10">
    <property type="entry name" value="Spore Coat Polysaccharide Biosynthesis Protein SpsA, Chain A"/>
    <property type="match status" value="1"/>
</dbReference>
<organism evidence="1">
    <name type="scientific">marine sediment metagenome</name>
    <dbReference type="NCBI Taxonomy" id="412755"/>
    <lineage>
        <taxon>unclassified sequences</taxon>
        <taxon>metagenomes</taxon>
        <taxon>ecological metagenomes</taxon>
    </lineage>
</organism>
<comment type="caution">
    <text evidence="1">The sequence shown here is derived from an EMBL/GenBank/DDBJ whole genome shotgun (WGS) entry which is preliminary data.</text>
</comment>
<dbReference type="SUPFAM" id="SSF53448">
    <property type="entry name" value="Nucleotide-diphospho-sugar transferases"/>
    <property type="match status" value="1"/>
</dbReference>
<name>A0A0F9LU82_9ZZZZ</name>
<accession>A0A0F9LU82</accession>
<reference evidence="1" key="1">
    <citation type="journal article" date="2015" name="Nature">
        <title>Complex archaea that bridge the gap between prokaryotes and eukaryotes.</title>
        <authorList>
            <person name="Spang A."/>
            <person name="Saw J.H."/>
            <person name="Jorgensen S.L."/>
            <person name="Zaremba-Niedzwiedzka K."/>
            <person name="Martijn J."/>
            <person name="Lind A.E."/>
            <person name="van Eijk R."/>
            <person name="Schleper C."/>
            <person name="Guy L."/>
            <person name="Ettema T.J."/>
        </authorList>
    </citation>
    <scope>NUCLEOTIDE SEQUENCE</scope>
</reference>